<gene>
    <name evidence="4" type="ORF">Cvel_26216</name>
</gene>
<feature type="region of interest" description="Disordered" evidence="1">
    <location>
        <begin position="143"/>
        <end position="166"/>
    </location>
</feature>
<organism evidence="4">
    <name type="scientific">Chromera velia CCMP2878</name>
    <dbReference type="NCBI Taxonomy" id="1169474"/>
    <lineage>
        <taxon>Eukaryota</taxon>
        <taxon>Sar</taxon>
        <taxon>Alveolata</taxon>
        <taxon>Colpodellida</taxon>
        <taxon>Chromeraceae</taxon>
        <taxon>Chromera</taxon>
    </lineage>
</organism>
<protein>
    <recommendedName>
        <fullName evidence="5">Antistasin-like domain-containing protein</fullName>
    </recommendedName>
</protein>
<dbReference type="GO" id="GO:0030414">
    <property type="term" value="F:peptidase inhibitor activity"/>
    <property type="evidence" value="ECO:0007669"/>
    <property type="project" value="InterPro"/>
</dbReference>
<sequence length="439" mass="46235">MYCLTQRAPPHCLRSTEIDVVVPPVSEEEPVTTPPPVAVEEPVPENNSSCPDGCTSFFDGCNTCMCSEGRIMGCTKKACRGEMEEPRCLAWEGEEEEEAAATCPDDCVTWFDGCNYCSCEEGKVSGCTKMLCHEQDGEPRCTRRRGEIGEETTPKPPTTQTPPLPAEGPEGCTPVVCPSGFAPFVSDPAACPGKNCCPDACLPEGKCSLNCEAWYDGCNSCGCTDEGQISVCTKRHCFRQGEAYCERVAPMGGAGPTLPPFSDPVPVIEEPPSSPDCAAVTCLSPTTCAAGERLETPEGECCPRCVQDCGLARCLMVECAEGELKETPKGECCPRCKMAIMAVVPSEPEISTMSVPAPAPSSVEMGGMVEEDVASVDCALVSCERPSCPQGVVAVVPEGQCCPVCPSEAPINRSGGTVEALGGSPSTQHLRSRASSAQH</sequence>
<feature type="domain" description="Pacifastin" evidence="3">
    <location>
        <begin position="47"/>
        <end position="82"/>
    </location>
</feature>
<dbReference type="PROSITE" id="PS50184">
    <property type="entry name" value="VWFC_2"/>
    <property type="match status" value="1"/>
</dbReference>
<evidence type="ECO:0000259" key="2">
    <source>
        <dbReference type="PROSITE" id="PS50184"/>
    </source>
</evidence>
<proteinExistence type="predicted"/>
<feature type="region of interest" description="Disordered" evidence="1">
    <location>
        <begin position="25"/>
        <end position="44"/>
    </location>
</feature>
<evidence type="ECO:0008006" key="5">
    <source>
        <dbReference type="Google" id="ProtNLM"/>
    </source>
</evidence>
<dbReference type="EMBL" id="CDMZ01002300">
    <property type="protein sequence ID" value="CEM41735.1"/>
    <property type="molecule type" value="Genomic_DNA"/>
</dbReference>
<accession>A0A0G4HD85</accession>
<evidence type="ECO:0000259" key="3">
    <source>
        <dbReference type="PROSITE" id="PS51446"/>
    </source>
</evidence>
<feature type="compositionally biased region" description="Pro residues" evidence="1">
    <location>
        <begin position="154"/>
        <end position="166"/>
    </location>
</feature>
<dbReference type="InterPro" id="IPR001007">
    <property type="entry name" value="VWF_dom"/>
</dbReference>
<evidence type="ECO:0000256" key="1">
    <source>
        <dbReference type="SAM" id="MobiDB-lite"/>
    </source>
</evidence>
<feature type="compositionally biased region" description="Polar residues" evidence="1">
    <location>
        <begin position="424"/>
        <end position="439"/>
    </location>
</feature>
<reference evidence="4" key="1">
    <citation type="submission" date="2014-11" db="EMBL/GenBank/DDBJ databases">
        <authorList>
            <person name="Otto D Thomas"/>
            <person name="Naeem Raeece"/>
        </authorList>
    </citation>
    <scope>NUCLEOTIDE SEQUENCE</scope>
</reference>
<dbReference type="PROSITE" id="PS51446">
    <property type="entry name" value="PACIFASTIN"/>
    <property type="match status" value="1"/>
</dbReference>
<dbReference type="InterPro" id="IPR008037">
    <property type="entry name" value="Pacifastin_dom"/>
</dbReference>
<dbReference type="PhylomeDB" id="A0A0G4HD85"/>
<feature type="region of interest" description="Disordered" evidence="1">
    <location>
        <begin position="415"/>
        <end position="439"/>
    </location>
</feature>
<dbReference type="AlphaFoldDB" id="A0A0G4HD85"/>
<evidence type="ECO:0000313" key="4">
    <source>
        <dbReference type="EMBL" id="CEM41735.1"/>
    </source>
</evidence>
<name>A0A0G4HD85_9ALVE</name>
<dbReference type="VEuPathDB" id="CryptoDB:Cvel_26216"/>
<feature type="domain" description="VWFC" evidence="2">
    <location>
        <begin position="199"/>
        <end position="306"/>
    </location>
</feature>